<dbReference type="InterPro" id="IPR013087">
    <property type="entry name" value="Znf_C2H2_type"/>
</dbReference>
<evidence type="ECO:0000256" key="1">
    <source>
        <dbReference type="ARBA" id="ARBA00004496"/>
    </source>
</evidence>
<comment type="subcellular location">
    <subcellularLocation>
        <location evidence="1">Cytoplasm</location>
    </subcellularLocation>
</comment>
<dbReference type="KEGG" id="ccin:107269341"/>
<dbReference type="GO" id="GO:0031397">
    <property type="term" value="P:negative regulation of protein ubiquitination"/>
    <property type="evidence" value="ECO:0007669"/>
    <property type="project" value="TreeGrafter"/>
</dbReference>
<evidence type="ECO:0000256" key="4">
    <source>
        <dbReference type="SAM" id="MobiDB-lite"/>
    </source>
</evidence>
<dbReference type="RefSeq" id="XP_015598561.1">
    <property type="nucleotide sequence ID" value="XM_015743075.2"/>
</dbReference>
<feature type="domain" description="UBX" evidence="6">
    <location>
        <begin position="264"/>
        <end position="342"/>
    </location>
</feature>
<dbReference type="Proteomes" id="UP000694920">
    <property type="component" value="Unplaced"/>
</dbReference>
<dbReference type="PROSITE" id="PS50030">
    <property type="entry name" value="UBA"/>
    <property type="match status" value="1"/>
</dbReference>
<dbReference type="CDD" id="cd01772">
    <property type="entry name" value="UBX_UBXN1"/>
    <property type="match status" value="1"/>
</dbReference>
<name>A0AAJ7BZW3_CEPCN</name>
<feature type="domain" description="UBA" evidence="5">
    <location>
        <begin position="1"/>
        <end position="41"/>
    </location>
</feature>
<keyword evidence="3" id="KW-0175">Coiled coil</keyword>
<evidence type="ECO:0000313" key="7">
    <source>
        <dbReference type="Proteomes" id="UP000694920"/>
    </source>
</evidence>
<proteinExistence type="predicted"/>
<organism evidence="7 8">
    <name type="scientific">Cephus cinctus</name>
    <name type="common">Wheat stem sawfly</name>
    <dbReference type="NCBI Taxonomy" id="211228"/>
    <lineage>
        <taxon>Eukaryota</taxon>
        <taxon>Metazoa</taxon>
        <taxon>Ecdysozoa</taxon>
        <taxon>Arthropoda</taxon>
        <taxon>Hexapoda</taxon>
        <taxon>Insecta</taxon>
        <taxon>Pterygota</taxon>
        <taxon>Neoptera</taxon>
        <taxon>Endopterygota</taxon>
        <taxon>Hymenoptera</taxon>
        <taxon>Cephoidea</taxon>
        <taxon>Cephidae</taxon>
        <taxon>Cephus</taxon>
    </lineage>
</organism>
<dbReference type="InterPro" id="IPR009060">
    <property type="entry name" value="UBA-like_sf"/>
</dbReference>
<dbReference type="Gene3D" id="1.10.8.10">
    <property type="entry name" value="DNA helicase RuvA subunit, C-terminal domain"/>
    <property type="match status" value="1"/>
</dbReference>
<dbReference type="AlphaFoldDB" id="A0AAJ7BZW3"/>
<dbReference type="Pfam" id="PF00789">
    <property type="entry name" value="UBX"/>
    <property type="match status" value="1"/>
</dbReference>
<evidence type="ECO:0000256" key="2">
    <source>
        <dbReference type="ARBA" id="ARBA00022490"/>
    </source>
</evidence>
<dbReference type="GO" id="GO:1903094">
    <property type="term" value="P:negative regulation of protein K48-linked deubiquitination"/>
    <property type="evidence" value="ECO:0007669"/>
    <property type="project" value="TreeGrafter"/>
</dbReference>
<dbReference type="InterPro" id="IPR029071">
    <property type="entry name" value="Ubiquitin-like_domsf"/>
</dbReference>
<dbReference type="PROSITE" id="PS00028">
    <property type="entry name" value="ZINC_FINGER_C2H2_1"/>
    <property type="match status" value="1"/>
</dbReference>
<evidence type="ECO:0000259" key="5">
    <source>
        <dbReference type="PROSITE" id="PS50030"/>
    </source>
</evidence>
<dbReference type="GO" id="GO:0005634">
    <property type="term" value="C:nucleus"/>
    <property type="evidence" value="ECO:0007669"/>
    <property type="project" value="TreeGrafter"/>
</dbReference>
<protein>
    <submittedName>
        <fullName evidence="8">UBX domain-containing protein 1 isoform X1</fullName>
    </submittedName>
</protein>
<dbReference type="SMART" id="SM00166">
    <property type="entry name" value="UBX"/>
    <property type="match status" value="1"/>
</dbReference>
<evidence type="ECO:0000259" key="6">
    <source>
        <dbReference type="PROSITE" id="PS50033"/>
    </source>
</evidence>
<dbReference type="SUPFAM" id="SSF54236">
    <property type="entry name" value="Ubiquitin-like"/>
    <property type="match status" value="1"/>
</dbReference>
<dbReference type="SUPFAM" id="SSF46934">
    <property type="entry name" value="UBA-like"/>
    <property type="match status" value="1"/>
</dbReference>
<dbReference type="Gene3D" id="3.10.20.90">
    <property type="entry name" value="Phosphatidylinositol 3-kinase Catalytic Subunit, Chain A, domain 1"/>
    <property type="match status" value="1"/>
</dbReference>
<reference evidence="8" key="1">
    <citation type="submission" date="2025-08" db="UniProtKB">
        <authorList>
            <consortium name="RefSeq"/>
        </authorList>
    </citation>
    <scope>IDENTIFICATION</scope>
</reference>
<feature type="compositionally biased region" description="Low complexity" evidence="4">
    <location>
        <begin position="243"/>
        <end position="261"/>
    </location>
</feature>
<feature type="compositionally biased region" description="Low complexity" evidence="4">
    <location>
        <begin position="74"/>
        <end position="87"/>
    </location>
</feature>
<dbReference type="Pfam" id="PF22562">
    <property type="entry name" value="UBA_7"/>
    <property type="match status" value="1"/>
</dbReference>
<accession>A0AAJ7BZW3</accession>
<dbReference type="GO" id="GO:0036435">
    <property type="term" value="F:K48-linked polyubiquitin modification-dependent protein binding"/>
    <property type="evidence" value="ECO:0007669"/>
    <property type="project" value="TreeGrafter"/>
</dbReference>
<dbReference type="GeneID" id="107269341"/>
<sequence length="347" mass="39159">MSSADIAMLVDMGFSLKKAERALEITGNKGVEPAMEWYKLKYLFRFTSCVKYSFTGLRLLAHADDAEPCPEPPVAEAAPQPANEAPAQDNVASTSNEQPAEIAKSVKCDVCGKLFKTNLEVEFHATKSGHDSFSESTEEKKALTEEEKREQLRLLEEKLRQKRKEREEVEKKEAFERERSRIRSGKEMAEARKKLEELEMKKLLEQRKREKEEEKLARQRVKAQIEADKAARKAKAMGTSPQAPLTAPVPSTASSTSLVSTPRKDYTETKLQIRLTNGQTLTETFGSKEQLSAVRLFIEINRTDSPGPFNLMTNFPKKVFMEEDYDTPLEVLGLVPSAVIIVQKKSE</sequence>
<dbReference type="PANTHER" id="PTHR46340:SF1">
    <property type="entry name" value="UBX DOMAIN-CONTAINING PROTEIN 1"/>
    <property type="match status" value="1"/>
</dbReference>
<dbReference type="InterPro" id="IPR001012">
    <property type="entry name" value="UBX_dom"/>
</dbReference>
<dbReference type="PANTHER" id="PTHR46340">
    <property type="entry name" value="UBX DOMAIN-CONTAINING PROTEIN 1"/>
    <property type="match status" value="1"/>
</dbReference>
<dbReference type="GO" id="GO:0032435">
    <property type="term" value="P:negative regulation of proteasomal ubiquitin-dependent protein catabolic process"/>
    <property type="evidence" value="ECO:0007669"/>
    <property type="project" value="TreeGrafter"/>
</dbReference>
<feature type="region of interest" description="Disordered" evidence="4">
    <location>
        <begin position="127"/>
        <end position="147"/>
    </location>
</feature>
<dbReference type="PROSITE" id="PS50033">
    <property type="entry name" value="UBX"/>
    <property type="match status" value="1"/>
</dbReference>
<dbReference type="InterPro" id="IPR015940">
    <property type="entry name" value="UBA"/>
</dbReference>
<feature type="region of interest" description="Disordered" evidence="4">
    <location>
        <begin position="233"/>
        <end position="263"/>
    </location>
</feature>
<gene>
    <name evidence="8" type="primary">LOC107269341</name>
</gene>
<evidence type="ECO:0000256" key="3">
    <source>
        <dbReference type="ARBA" id="ARBA00023054"/>
    </source>
</evidence>
<feature type="region of interest" description="Disordered" evidence="4">
    <location>
        <begin position="69"/>
        <end position="90"/>
    </location>
</feature>
<dbReference type="GO" id="GO:0005737">
    <property type="term" value="C:cytoplasm"/>
    <property type="evidence" value="ECO:0007669"/>
    <property type="project" value="UniProtKB-SubCell"/>
</dbReference>
<keyword evidence="7" id="KW-1185">Reference proteome</keyword>
<evidence type="ECO:0000313" key="8">
    <source>
        <dbReference type="RefSeq" id="XP_015598561.1"/>
    </source>
</evidence>
<keyword evidence="2" id="KW-0963">Cytoplasm</keyword>